<dbReference type="PRINTS" id="PR00449">
    <property type="entry name" value="RASTRNSFRMNG"/>
</dbReference>
<dbReference type="Proteomes" id="UP000472266">
    <property type="component" value="Chromosome 5"/>
</dbReference>
<dbReference type="InParanoid" id="A0A672TL29"/>
<keyword evidence="2" id="KW-1185">Reference proteome</keyword>
<dbReference type="Ensembl" id="ENSSHBT00005003572.1">
    <property type="protein sequence ID" value="ENSSHBP00005002921.1"/>
    <property type="gene ID" value="ENSSHBG00005002662.1"/>
</dbReference>
<dbReference type="SUPFAM" id="SSF52540">
    <property type="entry name" value="P-loop containing nucleoside triphosphate hydrolases"/>
    <property type="match status" value="1"/>
</dbReference>
<dbReference type="GeneTree" id="ENSGT00940000182115"/>
<proteinExistence type="predicted"/>
<reference evidence="1" key="3">
    <citation type="submission" date="2025-09" db="UniProtKB">
        <authorList>
            <consortium name="Ensembl"/>
        </authorList>
    </citation>
    <scope>IDENTIFICATION</scope>
</reference>
<reference evidence="1 2" key="1">
    <citation type="submission" date="2019-11" db="EMBL/GenBank/DDBJ databases">
        <title>Strigops habroptila (kakapo) genome, bStrHab1, primary haplotype, v2.</title>
        <authorList>
            <person name="Jarvis E.D."/>
            <person name="Howard J."/>
            <person name="Rhie A."/>
            <person name="Phillippy A."/>
            <person name="Korlach J."/>
            <person name="Digby A."/>
            <person name="Iorns D."/>
            <person name="Eason D."/>
            <person name="Robertson B."/>
            <person name="Raemaekers T."/>
            <person name="Howe K."/>
            <person name="Lewin H."/>
            <person name="Damas J."/>
            <person name="Hastie A."/>
            <person name="Tracey A."/>
            <person name="Chow W."/>
            <person name="Fedrigo O."/>
        </authorList>
    </citation>
    <scope>NUCLEOTIDE SEQUENCE [LARGE SCALE GENOMIC DNA]</scope>
</reference>
<organism evidence="1 2">
    <name type="scientific">Strigops habroptila</name>
    <name type="common">Kakapo</name>
    <dbReference type="NCBI Taxonomy" id="2489341"/>
    <lineage>
        <taxon>Eukaryota</taxon>
        <taxon>Metazoa</taxon>
        <taxon>Chordata</taxon>
        <taxon>Craniata</taxon>
        <taxon>Vertebrata</taxon>
        <taxon>Euteleostomi</taxon>
        <taxon>Archelosauria</taxon>
        <taxon>Archosauria</taxon>
        <taxon>Dinosauria</taxon>
        <taxon>Saurischia</taxon>
        <taxon>Theropoda</taxon>
        <taxon>Coelurosauria</taxon>
        <taxon>Aves</taxon>
        <taxon>Neognathae</taxon>
        <taxon>Neoaves</taxon>
        <taxon>Telluraves</taxon>
        <taxon>Australaves</taxon>
        <taxon>Psittaciformes</taxon>
        <taxon>Psittacidae</taxon>
        <taxon>Strigops</taxon>
    </lineage>
</organism>
<dbReference type="Pfam" id="PF08477">
    <property type="entry name" value="Roc"/>
    <property type="match status" value="1"/>
</dbReference>
<dbReference type="Gene3D" id="3.40.50.300">
    <property type="entry name" value="P-loop containing nucleotide triphosphate hydrolases"/>
    <property type="match status" value="1"/>
</dbReference>
<reference evidence="1" key="2">
    <citation type="submission" date="2025-08" db="UniProtKB">
        <authorList>
            <consortium name="Ensembl"/>
        </authorList>
    </citation>
    <scope>IDENTIFICATION</scope>
</reference>
<sequence length="45" mass="4949">LPASCSPDRIFKVVFVGNSGVGKSSFIHRFCYDRFLAELNATIGK</sequence>
<protein>
    <submittedName>
        <fullName evidence="1">Uncharacterized protein</fullName>
    </submittedName>
</protein>
<name>A0A672TL29_STRHB</name>
<dbReference type="InterPro" id="IPR027417">
    <property type="entry name" value="P-loop_NTPase"/>
</dbReference>
<dbReference type="AlphaFoldDB" id="A0A672TL29"/>
<evidence type="ECO:0000313" key="1">
    <source>
        <dbReference type="Ensembl" id="ENSSHBP00005002921.1"/>
    </source>
</evidence>
<accession>A0A672TL29</accession>
<evidence type="ECO:0000313" key="2">
    <source>
        <dbReference type="Proteomes" id="UP000472266"/>
    </source>
</evidence>